<name>A0A182J2K3_ANOAO</name>
<feature type="region of interest" description="Disordered" evidence="1">
    <location>
        <begin position="168"/>
        <end position="202"/>
    </location>
</feature>
<evidence type="ECO:0000256" key="1">
    <source>
        <dbReference type="SAM" id="MobiDB-lite"/>
    </source>
</evidence>
<proteinExistence type="predicted"/>
<dbReference type="AlphaFoldDB" id="A0A182J2K3"/>
<reference evidence="2" key="1">
    <citation type="submission" date="2022-08" db="UniProtKB">
        <authorList>
            <consortium name="EnsemblMetazoa"/>
        </authorList>
    </citation>
    <scope>IDENTIFICATION</scope>
    <source>
        <strain evidence="2">EBRO</strain>
    </source>
</reference>
<dbReference type="EnsemblMetazoa" id="AATE010164-RA">
    <property type="protein sequence ID" value="AATE010164-PA.1"/>
    <property type="gene ID" value="AATE010164"/>
</dbReference>
<evidence type="ECO:0000313" key="2">
    <source>
        <dbReference type="EnsemblMetazoa" id="AATE010164-PA.1"/>
    </source>
</evidence>
<feature type="compositionally biased region" description="Basic and acidic residues" evidence="1">
    <location>
        <begin position="184"/>
        <end position="202"/>
    </location>
</feature>
<organism evidence="2">
    <name type="scientific">Anopheles atroparvus</name>
    <name type="common">European mosquito</name>
    <dbReference type="NCBI Taxonomy" id="41427"/>
    <lineage>
        <taxon>Eukaryota</taxon>
        <taxon>Metazoa</taxon>
        <taxon>Ecdysozoa</taxon>
        <taxon>Arthropoda</taxon>
        <taxon>Hexapoda</taxon>
        <taxon>Insecta</taxon>
        <taxon>Pterygota</taxon>
        <taxon>Neoptera</taxon>
        <taxon>Endopterygota</taxon>
        <taxon>Diptera</taxon>
        <taxon>Nematocera</taxon>
        <taxon>Culicoidea</taxon>
        <taxon>Culicidae</taxon>
        <taxon>Anophelinae</taxon>
        <taxon>Anopheles</taxon>
    </lineage>
</organism>
<accession>A0A182J2K3</accession>
<feature type="compositionally biased region" description="Acidic residues" evidence="1">
    <location>
        <begin position="58"/>
        <end position="68"/>
    </location>
</feature>
<feature type="compositionally biased region" description="Polar residues" evidence="1">
    <location>
        <begin position="47"/>
        <end position="57"/>
    </location>
</feature>
<protein>
    <submittedName>
        <fullName evidence="2">Uncharacterized protein</fullName>
    </submittedName>
</protein>
<feature type="region of interest" description="Disordered" evidence="1">
    <location>
        <begin position="1"/>
        <end position="68"/>
    </location>
</feature>
<dbReference type="VEuPathDB" id="VectorBase:AATE010164"/>
<sequence length="271" mass="30443">MPPKTPGKTPGRKAKRDTVIASGSDQSVEERECTRSTRSASRSSATQFFKATSTPEATDSDPESDDEFDVLNETVKPATTKSPGCKIHKLTQAARKANGSKKLREIIDQLLLELRNFERTSSADRKADQDRWQQQLKAMSARQEKEIYRYVETSRKLLDRVENLERQARETSQAAAPDGSMTVEQEKVAPIKENHSDEGERENRGAGCWILKRSLVALPSCQKLKWAASGDDKMGQNRKKGFLVLYDLRTPTRQRVVKTTTSSVRSWGAKI</sequence>
<dbReference type="STRING" id="41427.A0A182J2K3"/>
<feature type="compositionally biased region" description="Low complexity" evidence="1">
    <location>
        <begin position="36"/>
        <end position="46"/>
    </location>
</feature>